<keyword evidence="7" id="KW-1185">Reference proteome</keyword>
<feature type="domain" description="N-acetyltransferase" evidence="5">
    <location>
        <begin position="15"/>
        <end position="160"/>
    </location>
</feature>
<evidence type="ECO:0000259" key="5">
    <source>
        <dbReference type="PROSITE" id="PS51186"/>
    </source>
</evidence>
<evidence type="ECO:0000256" key="4">
    <source>
        <dbReference type="ARBA" id="ARBA00023315"/>
    </source>
</evidence>
<comment type="similarity">
    <text evidence="1">Belongs to the acetyltransferase family. RimI subfamily.</text>
</comment>
<keyword evidence="6" id="KW-0689">Ribosomal protein</keyword>
<dbReference type="Proteomes" id="UP000596063">
    <property type="component" value="Chromosome"/>
</dbReference>
<organism evidence="6 7">
    <name type="scientific">Spongiibacter nanhainus</name>
    <dbReference type="NCBI Taxonomy" id="2794344"/>
    <lineage>
        <taxon>Bacteria</taxon>
        <taxon>Pseudomonadati</taxon>
        <taxon>Pseudomonadota</taxon>
        <taxon>Gammaproteobacteria</taxon>
        <taxon>Cellvibrionales</taxon>
        <taxon>Spongiibacteraceae</taxon>
        <taxon>Spongiibacter</taxon>
    </lineage>
</organism>
<evidence type="ECO:0000313" key="6">
    <source>
        <dbReference type="EMBL" id="QQD17624.1"/>
    </source>
</evidence>
<dbReference type="InterPro" id="IPR016181">
    <property type="entry name" value="Acyl_CoA_acyltransferase"/>
</dbReference>
<reference evidence="6 7" key="1">
    <citation type="submission" date="2020-12" db="EMBL/GenBank/DDBJ databases">
        <authorList>
            <person name="Shan Y."/>
        </authorList>
    </citation>
    <scope>NUCLEOTIDE SEQUENCE [LARGE SCALE GENOMIC DNA]</scope>
    <source>
        <strain evidence="7">csc3.9</strain>
    </source>
</reference>
<dbReference type="KEGG" id="snan:I6N98_14905"/>
<dbReference type="PANTHER" id="PTHR43420">
    <property type="entry name" value="ACETYLTRANSFERASE"/>
    <property type="match status" value="1"/>
</dbReference>
<keyword evidence="3 6" id="KW-0808">Transferase</keyword>
<dbReference type="Gene3D" id="3.40.630.30">
    <property type="match status" value="1"/>
</dbReference>
<dbReference type="InterPro" id="IPR000182">
    <property type="entry name" value="GNAT_dom"/>
</dbReference>
<dbReference type="InterPro" id="IPR050680">
    <property type="entry name" value="YpeA/RimI_acetyltransf"/>
</dbReference>
<evidence type="ECO:0000313" key="7">
    <source>
        <dbReference type="Proteomes" id="UP000596063"/>
    </source>
</evidence>
<gene>
    <name evidence="6" type="primary">rimI</name>
    <name evidence="6" type="ORF">I6N98_14905</name>
</gene>
<dbReference type="InterPro" id="IPR006464">
    <property type="entry name" value="AcTrfase_RimI/Ard1"/>
</dbReference>
<dbReference type="NCBIfam" id="TIGR01575">
    <property type="entry name" value="rimI"/>
    <property type="match status" value="1"/>
</dbReference>
<keyword evidence="4" id="KW-0012">Acyltransferase</keyword>
<keyword evidence="2" id="KW-0963">Cytoplasm</keyword>
<keyword evidence="6" id="KW-0687">Ribonucleoprotein</keyword>
<proteinExistence type="inferred from homology"/>
<dbReference type="PROSITE" id="PS51186">
    <property type="entry name" value="GNAT"/>
    <property type="match status" value="1"/>
</dbReference>
<accession>A0A7T4QZM0</accession>
<dbReference type="PANTHER" id="PTHR43420:SF44">
    <property type="entry name" value="ACETYLTRANSFERASE YPEA"/>
    <property type="match status" value="1"/>
</dbReference>
<dbReference type="EMBL" id="CP066167">
    <property type="protein sequence ID" value="QQD17624.1"/>
    <property type="molecule type" value="Genomic_DNA"/>
</dbReference>
<dbReference type="SUPFAM" id="SSF55729">
    <property type="entry name" value="Acyl-CoA N-acyltransferases (Nat)"/>
    <property type="match status" value="1"/>
</dbReference>
<sequence length="164" mass="18324">MAKALRQLSMSSLSEPFPEVLTLADMEACLALSQKSDPHPWQSSVWRRSLRDDHCLGIKIDDRLVSVAVFSLVLDEVSLLNIIVDDHYRGRGLGRELLASGLSWMQQFGAERCVLEVRVSNRPARSLYASMGFAEDGLRKNYYPLGAGREDALLMSVPLPLEFS</sequence>
<dbReference type="AlphaFoldDB" id="A0A7T4QZM0"/>
<evidence type="ECO:0000256" key="2">
    <source>
        <dbReference type="ARBA" id="ARBA00022490"/>
    </source>
</evidence>
<evidence type="ECO:0000256" key="3">
    <source>
        <dbReference type="ARBA" id="ARBA00022679"/>
    </source>
</evidence>
<protein>
    <submittedName>
        <fullName evidence="6">Ribosomal protein S18-alanine N-acetyltransferase</fullName>
    </submittedName>
</protein>
<dbReference type="GO" id="GO:0005840">
    <property type="term" value="C:ribosome"/>
    <property type="evidence" value="ECO:0007669"/>
    <property type="project" value="UniProtKB-KW"/>
</dbReference>
<dbReference type="CDD" id="cd04301">
    <property type="entry name" value="NAT_SF"/>
    <property type="match status" value="1"/>
</dbReference>
<dbReference type="RefSeq" id="WP_198569123.1">
    <property type="nucleotide sequence ID" value="NZ_CP066167.1"/>
</dbReference>
<name>A0A7T4QZM0_9GAMM</name>
<dbReference type="GO" id="GO:0008080">
    <property type="term" value="F:N-acetyltransferase activity"/>
    <property type="evidence" value="ECO:0007669"/>
    <property type="project" value="InterPro"/>
</dbReference>
<dbReference type="Pfam" id="PF00583">
    <property type="entry name" value="Acetyltransf_1"/>
    <property type="match status" value="1"/>
</dbReference>
<evidence type="ECO:0000256" key="1">
    <source>
        <dbReference type="ARBA" id="ARBA00005395"/>
    </source>
</evidence>